<evidence type="ECO:0000256" key="1">
    <source>
        <dbReference type="SAM" id="MobiDB-lite"/>
    </source>
</evidence>
<feature type="region of interest" description="Disordered" evidence="1">
    <location>
        <begin position="98"/>
        <end position="119"/>
    </location>
</feature>
<dbReference type="RefSeq" id="WP_163960988.1">
    <property type="nucleotide sequence ID" value="NZ_JAAIVB010000012.1"/>
</dbReference>
<sequence length="178" mass="19816">MASSKGKRWNGNFDSLPVDFLKGVMEKMSDYGENVQFSLVTGGAEPCYQLTNQDGKKMSFDRNHHLWRPEGDEFTGANATRTFTIEQVKSAISGMRLTSGTTRAARPASRAASGATGVPRTAAARLEEQFAAQRYEYFKNNRATLPPTISQHTEEITELMRKGKSAEEAFGEIVRKHY</sequence>
<proteinExistence type="predicted"/>
<feature type="compositionally biased region" description="Low complexity" evidence="1">
    <location>
        <begin position="98"/>
        <end position="117"/>
    </location>
</feature>
<dbReference type="EMBL" id="JAAIVB010000012">
    <property type="protein sequence ID" value="NEX60517.1"/>
    <property type="molecule type" value="Genomic_DNA"/>
</dbReference>
<evidence type="ECO:0000313" key="2">
    <source>
        <dbReference type="EMBL" id="NEX60517.1"/>
    </source>
</evidence>
<organism evidence="2 3">
    <name type="scientific">Noviherbaspirillum galbum</name>
    <dbReference type="NCBI Taxonomy" id="2709383"/>
    <lineage>
        <taxon>Bacteria</taxon>
        <taxon>Pseudomonadati</taxon>
        <taxon>Pseudomonadota</taxon>
        <taxon>Betaproteobacteria</taxon>
        <taxon>Burkholderiales</taxon>
        <taxon>Oxalobacteraceae</taxon>
        <taxon>Noviherbaspirillum</taxon>
    </lineage>
</organism>
<comment type="caution">
    <text evidence="2">The sequence shown here is derived from an EMBL/GenBank/DDBJ whole genome shotgun (WGS) entry which is preliminary data.</text>
</comment>
<name>A0A6B3SI40_9BURK</name>
<reference evidence="2 3" key="1">
    <citation type="submission" date="2020-02" db="EMBL/GenBank/DDBJ databases">
        <authorList>
            <person name="Kim M.K."/>
        </authorList>
    </citation>
    <scope>NUCLEOTIDE SEQUENCE [LARGE SCALE GENOMIC DNA]</scope>
    <source>
        <strain evidence="2 3">17J57-3</strain>
    </source>
</reference>
<gene>
    <name evidence="2" type="ORF">G3574_05460</name>
</gene>
<accession>A0A6B3SI40</accession>
<dbReference type="Proteomes" id="UP000482155">
    <property type="component" value="Unassembled WGS sequence"/>
</dbReference>
<protein>
    <submittedName>
        <fullName evidence="2">Uncharacterized protein</fullName>
    </submittedName>
</protein>
<dbReference type="AlphaFoldDB" id="A0A6B3SI40"/>
<evidence type="ECO:0000313" key="3">
    <source>
        <dbReference type="Proteomes" id="UP000482155"/>
    </source>
</evidence>
<keyword evidence="3" id="KW-1185">Reference proteome</keyword>